<dbReference type="GO" id="GO:0005524">
    <property type="term" value="F:ATP binding"/>
    <property type="evidence" value="ECO:0007669"/>
    <property type="project" value="UniProtKB-KW"/>
</dbReference>
<dbReference type="EC" id="2.7.13.3" evidence="2"/>
<dbReference type="Pfam" id="PF08448">
    <property type="entry name" value="PAS_4"/>
    <property type="match status" value="1"/>
</dbReference>
<keyword evidence="6 10" id="KW-0418">Kinase</keyword>
<dbReference type="PANTHER" id="PTHR41523">
    <property type="entry name" value="TWO-COMPONENT SYSTEM SENSOR PROTEIN"/>
    <property type="match status" value="1"/>
</dbReference>
<dbReference type="InterPro" id="IPR035965">
    <property type="entry name" value="PAS-like_dom_sf"/>
</dbReference>
<sequence length="379" mass="42158">MSYTTQLDGVTGQMAEEIRSFDWGKTCLGPMSSWPLSLLTTLRLVLTTRQPMCFWWGEDLLQFHNDSYLPILGGRETNALGQPFRQYWSDVWDGVEPFVKRAQAGEGTWIENLPLQIHRNGAPTESYWTFSYSPLYDDNAQIAGLLNVVTETTASVIDRRALEKAYLDAQRHLDEREQHEEELKLLNRELAHRMKNTLAMVQSIISQSLRNAPSISEAATTIGARIQTLAKAQDVLTGMSVTAAEITAIAKTAVAPHVDGDDRITITGPQVYLSAQQALGLSLAIHELATNATKYGALSRPEGRVVMTWDKQPENGFTFDWRESGGPPVTEPARRGFGSRLTERVVSDLFQGQAAIRFNPEGVTFSLVGKLHNADDLEH</sequence>
<dbReference type="Proteomes" id="UP000307378">
    <property type="component" value="Unassembled WGS sequence"/>
</dbReference>
<evidence type="ECO:0000259" key="9">
    <source>
        <dbReference type="SMART" id="SM00911"/>
    </source>
</evidence>
<feature type="coiled-coil region" evidence="8">
    <location>
        <begin position="162"/>
        <end position="196"/>
    </location>
</feature>
<keyword evidence="3" id="KW-0597">Phosphoprotein</keyword>
<dbReference type="AlphaFoldDB" id="A0A4S8PVN3"/>
<dbReference type="RefSeq" id="WP_136542257.1">
    <property type="nucleotide sequence ID" value="NZ_STGU01000009.1"/>
</dbReference>
<evidence type="ECO:0000256" key="8">
    <source>
        <dbReference type="SAM" id="Coils"/>
    </source>
</evidence>
<dbReference type="SUPFAM" id="SSF55785">
    <property type="entry name" value="PYP-like sensor domain (PAS domain)"/>
    <property type="match status" value="1"/>
</dbReference>
<accession>A0A4S8PVN3</accession>
<dbReference type="PANTHER" id="PTHR41523:SF7">
    <property type="entry name" value="HISTIDINE KINASE"/>
    <property type="match status" value="1"/>
</dbReference>
<keyword evidence="4" id="KW-0808">Transferase</keyword>
<dbReference type="InterPro" id="IPR013656">
    <property type="entry name" value="PAS_4"/>
</dbReference>
<dbReference type="Pfam" id="PF07536">
    <property type="entry name" value="HWE_HK"/>
    <property type="match status" value="1"/>
</dbReference>
<evidence type="ECO:0000256" key="5">
    <source>
        <dbReference type="ARBA" id="ARBA00022741"/>
    </source>
</evidence>
<evidence type="ECO:0000313" key="11">
    <source>
        <dbReference type="Proteomes" id="UP000307378"/>
    </source>
</evidence>
<evidence type="ECO:0000313" key="10">
    <source>
        <dbReference type="EMBL" id="THV34025.1"/>
    </source>
</evidence>
<proteinExistence type="predicted"/>
<keyword evidence="8" id="KW-0175">Coiled coil</keyword>
<dbReference type="InterPro" id="IPR011102">
    <property type="entry name" value="Sig_transdc_His_kinase_HWE"/>
</dbReference>
<keyword evidence="5" id="KW-0547">Nucleotide-binding</keyword>
<evidence type="ECO:0000256" key="3">
    <source>
        <dbReference type="ARBA" id="ARBA00022553"/>
    </source>
</evidence>
<comment type="caution">
    <text evidence="10">The sequence shown here is derived from an EMBL/GenBank/DDBJ whole genome shotgun (WGS) entry which is preliminary data.</text>
</comment>
<dbReference type="GO" id="GO:0004673">
    <property type="term" value="F:protein histidine kinase activity"/>
    <property type="evidence" value="ECO:0007669"/>
    <property type="project" value="UniProtKB-EC"/>
</dbReference>
<comment type="catalytic activity">
    <reaction evidence="1">
        <text>ATP + protein L-histidine = ADP + protein N-phospho-L-histidine.</text>
        <dbReference type="EC" id="2.7.13.3"/>
    </reaction>
</comment>
<evidence type="ECO:0000256" key="1">
    <source>
        <dbReference type="ARBA" id="ARBA00000085"/>
    </source>
</evidence>
<name>A0A4S8PVN3_9HYPH</name>
<gene>
    <name evidence="10" type="ORF">FAA86_16340</name>
</gene>
<evidence type="ECO:0000256" key="4">
    <source>
        <dbReference type="ARBA" id="ARBA00022679"/>
    </source>
</evidence>
<dbReference type="Gene3D" id="3.30.450.20">
    <property type="entry name" value="PAS domain"/>
    <property type="match status" value="1"/>
</dbReference>
<dbReference type="EMBL" id="STGU01000009">
    <property type="protein sequence ID" value="THV34025.1"/>
    <property type="molecule type" value="Genomic_DNA"/>
</dbReference>
<evidence type="ECO:0000256" key="6">
    <source>
        <dbReference type="ARBA" id="ARBA00022777"/>
    </source>
</evidence>
<evidence type="ECO:0000256" key="7">
    <source>
        <dbReference type="ARBA" id="ARBA00022840"/>
    </source>
</evidence>
<evidence type="ECO:0000256" key="2">
    <source>
        <dbReference type="ARBA" id="ARBA00012438"/>
    </source>
</evidence>
<dbReference type="Gene3D" id="3.30.565.10">
    <property type="entry name" value="Histidine kinase-like ATPase, C-terminal domain"/>
    <property type="match status" value="1"/>
</dbReference>
<protein>
    <recommendedName>
        <fullName evidence="2">histidine kinase</fullName>
        <ecNumber evidence="2">2.7.13.3</ecNumber>
    </recommendedName>
</protein>
<dbReference type="SMART" id="SM00911">
    <property type="entry name" value="HWE_HK"/>
    <property type="match status" value="1"/>
</dbReference>
<keyword evidence="7" id="KW-0067">ATP-binding</keyword>
<organism evidence="10 11">
    <name type="scientific">Rhizobium rosettiformans W3</name>
    <dbReference type="NCBI Taxonomy" id="538378"/>
    <lineage>
        <taxon>Bacteria</taxon>
        <taxon>Pseudomonadati</taxon>
        <taxon>Pseudomonadota</taxon>
        <taxon>Alphaproteobacteria</taxon>
        <taxon>Hyphomicrobiales</taxon>
        <taxon>Rhizobiaceae</taxon>
        <taxon>Rhizobium/Agrobacterium group</taxon>
        <taxon>Rhizobium</taxon>
    </lineage>
</organism>
<dbReference type="InterPro" id="IPR036890">
    <property type="entry name" value="HATPase_C_sf"/>
</dbReference>
<feature type="domain" description="Signal transduction histidine kinase HWE region" evidence="9">
    <location>
        <begin position="189"/>
        <end position="270"/>
    </location>
</feature>
<reference evidence="10 11" key="1">
    <citation type="submission" date="2019-04" db="EMBL/GenBank/DDBJ databases">
        <title>genome sequence of strain W3.</title>
        <authorList>
            <person name="Gao J."/>
            <person name="Sun J."/>
        </authorList>
    </citation>
    <scope>NUCLEOTIDE SEQUENCE [LARGE SCALE GENOMIC DNA]</scope>
    <source>
        <strain evidence="10 11">W3</strain>
    </source>
</reference>